<dbReference type="SMART" id="SM00137">
    <property type="entry name" value="MAM"/>
    <property type="match status" value="1"/>
</dbReference>
<dbReference type="EMBL" id="VZTY01020730">
    <property type="protein sequence ID" value="NXU54456.1"/>
    <property type="molecule type" value="Genomic_DNA"/>
</dbReference>
<dbReference type="PANTHER" id="PTHR23282">
    <property type="entry name" value="APICAL ENDOSOMAL GLYCOPROTEIN PRECURSOR"/>
    <property type="match status" value="1"/>
</dbReference>
<accession>A0A7L3LK79</accession>
<comment type="caution">
    <text evidence="2">The sequence shown here is derived from an EMBL/GenBank/DDBJ whole genome shotgun (WGS) entry which is preliminary data.</text>
</comment>
<sequence length="165" mass="18525">SGFNSGSSCKRCDFEMDLCEAFHELNSQPGWIRRNGQSGMGPPYSDHSGNHSAYFLSLSPEIRSSSATLRTNVFLPTNEEHLCQITFHYWISQTGGKLMVGLQKQSENTIANIWQDSGELQNQWRANSIIINSTEKYEVIFSSTMETQRQGQTVAIDDITFSEGC</sequence>
<feature type="non-terminal residue" evidence="2">
    <location>
        <position position="1"/>
    </location>
</feature>
<evidence type="ECO:0000313" key="2">
    <source>
        <dbReference type="EMBL" id="NXU54456.1"/>
    </source>
</evidence>
<dbReference type="Proteomes" id="UP000582182">
    <property type="component" value="Unassembled WGS sequence"/>
</dbReference>
<evidence type="ECO:0000259" key="1">
    <source>
        <dbReference type="PROSITE" id="PS50060"/>
    </source>
</evidence>
<proteinExistence type="predicted"/>
<dbReference type="InterPro" id="IPR013320">
    <property type="entry name" value="ConA-like_dom_sf"/>
</dbReference>
<organism evidence="2 3">
    <name type="scientific">Turnix velox</name>
    <name type="common">Little buttonquail</name>
    <dbReference type="NCBI Taxonomy" id="2529409"/>
    <lineage>
        <taxon>Eukaryota</taxon>
        <taxon>Metazoa</taxon>
        <taxon>Chordata</taxon>
        <taxon>Craniata</taxon>
        <taxon>Vertebrata</taxon>
        <taxon>Euteleostomi</taxon>
        <taxon>Archelosauria</taxon>
        <taxon>Archosauria</taxon>
        <taxon>Dinosauria</taxon>
        <taxon>Saurischia</taxon>
        <taxon>Theropoda</taxon>
        <taxon>Coelurosauria</taxon>
        <taxon>Aves</taxon>
        <taxon>Neognathae</taxon>
        <taxon>Neoaves</taxon>
        <taxon>Charadriiformes</taxon>
        <taxon>Turnicidae</taxon>
        <taxon>Turnix</taxon>
    </lineage>
</organism>
<dbReference type="Gene3D" id="2.60.120.200">
    <property type="match status" value="1"/>
</dbReference>
<dbReference type="InterPro" id="IPR051560">
    <property type="entry name" value="MAM_domain-containing"/>
</dbReference>
<protein>
    <submittedName>
        <fullName evidence="2">MALR1 protein</fullName>
    </submittedName>
</protein>
<dbReference type="GO" id="GO:0016020">
    <property type="term" value="C:membrane"/>
    <property type="evidence" value="ECO:0007669"/>
    <property type="project" value="InterPro"/>
</dbReference>
<dbReference type="Pfam" id="PF00629">
    <property type="entry name" value="MAM"/>
    <property type="match status" value="1"/>
</dbReference>
<dbReference type="CDD" id="cd06263">
    <property type="entry name" value="MAM"/>
    <property type="match status" value="1"/>
</dbReference>
<feature type="non-terminal residue" evidence="2">
    <location>
        <position position="165"/>
    </location>
</feature>
<keyword evidence="3" id="KW-1185">Reference proteome</keyword>
<dbReference type="OrthoDB" id="9115384at2759"/>
<dbReference type="SUPFAM" id="SSF49899">
    <property type="entry name" value="Concanavalin A-like lectins/glucanases"/>
    <property type="match status" value="1"/>
</dbReference>
<dbReference type="InterPro" id="IPR000998">
    <property type="entry name" value="MAM_dom"/>
</dbReference>
<dbReference type="AlphaFoldDB" id="A0A7L3LK79"/>
<dbReference type="PANTHER" id="PTHR23282:SF101">
    <property type="entry name" value="MAM DOMAIN-CONTAINING PROTEIN"/>
    <property type="match status" value="1"/>
</dbReference>
<gene>
    <name evidence="2" type="primary">Malrd1_4</name>
    <name evidence="2" type="ORF">TURVEL_R02739</name>
</gene>
<evidence type="ECO:0000313" key="3">
    <source>
        <dbReference type="Proteomes" id="UP000582182"/>
    </source>
</evidence>
<name>A0A7L3LK79_9CHAR</name>
<reference evidence="2 3" key="1">
    <citation type="submission" date="2019-09" db="EMBL/GenBank/DDBJ databases">
        <title>Bird 10,000 Genomes (B10K) Project - Family phase.</title>
        <authorList>
            <person name="Zhang G."/>
        </authorList>
    </citation>
    <scope>NUCLEOTIDE SEQUENCE [LARGE SCALE GENOMIC DNA]</scope>
    <source>
        <strain evidence="2">B10K-DU-029-46</strain>
    </source>
</reference>
<feature type="domain" description="MAM" evidence="1">
    <location>
        <begin position="10"/>
        <end position="165"/>
    </location>
</feature>
<dbReference type="PROSITE" id="PS50060">
    <property type="entry name" value="MAM_2"/>
    <property type="match status" value="1"/>
</dbReference>